<dbReference type="RefSeq" id="WP_171834775.1">
    <property type="nucleotide sequence ID" value="NZ_CP053708.1"/>
</dbReference>
<keyword evidence="1" id="KW-0808">Transferase</keyword>
<name>A0A6M8HN47_9PROT</name>
<reference evidence="1 2" key="1">
    <citation type="journal article" date="2014" name="World J. Microbiol. Biotechnol.">
        <title>Biodiversity and physiological characteristics of Antarctic and Arctic lichens-associated bacteria.</title>
        <authorList>
            <person name="Lee Y.M."/>
            <person name="Kim E.H."/>
            <person name="Lee H.K."/>
            <person name="Hong S.G."/>
        </authorList>
    </citation>
    <scope>NUCLEOTIDE SEQUENCE [LARGE SCALE GENOMIC DNA]</scope>
    <source>
        <strain evidence="1 2">PAMC 26569</strain>
    </source>
</reference>
<proteinExistence type="predicted"/>
<keyword evidence="2" id="KW-1185">Reference proteome</keyword>
<dbReference type="AlphaFoldDB" id="A0A6M8HN47"/>
<dbReference type="Gene3D" id="3.40.50.2000">
    <property type="entry name" value="Glycogen Phosphorylase B"/>
    <property type="match status" value="1"/>
</dbReference>
<sequence>MKRILFVLKSREAAWGYSAGSSGLSNSVRFVVDMLSQRGIEAKSVEVADNNAIDAAVTAYRPTHVIVEAFWVVPEKFDVLKTLHPTVRWLVRDHSETPFLANEGIAFGWTIEYLRRGVEVMCNSPRARADMRDVAAACGLPESLITYGPNFYPCPAARFIVPKPVNREAIDIGCFGAVRPLKNHMAQAIAAIAFADAARVKLRFHVNATRIEGNGDPILKNLRSLFDATPRYSLIEHDWMSHHDFLEVIRQIDVSMQVSFTETFNIVAADAVAMSVPVLASPELPWLGAYAHALPTSTASMARSLMAIWNESHAEQNARLHRQRHELIGYSQRSEDVWVGRFGPRF</sequence>
<dbReference type="EMBL" id="CP053708">
    <property type="protein sequence ID" value="QKE89788.1"/>
    <property type="molecule type" value="Genomic_DNA"/>
</dbReference>
<organism evidence="1 2">
    <name type="scientific">Lichenicola cladoniae</name>
    <dbReference type="NCBI Taxonomy" id="1484109"/>
    <lineage>
        <taxon>Bacteria</taxon>
        <taxon>Pseudomonadati</taxon>
        <taxon>Pseudomonadota</taxon>
        <taxon>Alphaproteobacteria</taxon>
        <taxon>Acetobacterales</taxon>
        <taxon>Acetobacteraceae</taxon>
        <taxon>Lichenicola</taxon>
    </lineage>
</organism>
<dbReference type="SUPFAM" id="SSF53756">
    <property type="entry name" value="UDP-Glycosyltransferase/glycogen phosphorylase"/>
    <property type="match status" value="1"/>
</dbReference>
<dbReference type="KEGG" id="lck:HN018_06815"/>
<evidence type="ECO:0000313" key="1">
    <source>
        <dbReference type="EMBL" id="QKE89788.1"/>
    </source>
</evidence>
<dbReference type="Proteomes" id="UP000500767">
    <property type="component" value="Chromosome"/>
</dbReference>
<accession>A0A6M8HN47</accession>
<dbReference type="GO" id="GO:0016740">
    <property type="term" value="F:transferase activity"/>
    <property type="evidence" value="ECO:0007669"/>
    <property type="project" value="UniProtKB-KW"/>
</dbReference>
<evidence type="ECO:0000313" key="2">
    <source>
        <dbReference type="Proteomes" id="UP000500767"/>
    </source>
</evidence>
<gene>
    <name evidence="1" type="ORF">HN018_06815</name>
</gene>
<protein>
    <submittedName>
        <fullName evidence="1">Glycosyltransferase family 1 protein</fullName>
    </submittedName>
</protein>